<evidence type="ECO:0000256" key="4">
    <source>
        <dbReference type="ARBA" id="ARBA00022598"/>
    </source>
</evidence>
<dbReference type="InterPro" id="IPR014758">
    <property type="entry name" value="Met-tRNA_synth"/>
</dbReference>
<dbReference type="InterPro" id="IPR023457">
    <property type="entry name" value="Met-tRNA_synth_2"/>
</dbReference>
<keyword evidence="8 11" id="KW-0030">Aminoacyl-tRNA synthetase</keyword>
<dbReference type="PANTHER" id="PTHR43326:SF1">
    <property type="entry name" value="METHIONINE--TRNA LIGASE, MITOCHONDRIAL"/>
    <property type="match status" value="1"/>
</dbReference>
<dbReference type="EMBL" id="MHLF01000023">
    <property type="protein sequence ID" value="OGZ03277.1"/>
    <property type="molecule type" value="Genomic_DNA"/>
</dbReference>
<dbReference type="GO" id="GO:0005524">
    <property type="term" value="F:ATP binding"/>
    <property type="evidence" value="ECO:0007669"/>
    <property type="project" value="UniProtKB-KW"/>
</dbReference>
<dbReference type="CDD" id="cd00814">
    <property type="entry name" value="MetRS_core"/>
    <property type="match status" value="1"/>
</dbReference>
<evidence type="ECO:0000256" key="8">
    <source>
        <dbReference type="ARBA" id="ARBA00023146"/>
    </source>
</evidence>
<dbReference type="GO" id="GO:0006431">
    <property type="term" value="P:methionyl-tRNA aminoacylation"/>
    <property type="evidence" value="ECO:0007669"/>
    <property type="project" value="InterPro"/>
</dbReference>
<evidence type="ECO:0000256" key="1">
    <source>
        <dbReference type="ARBA" id="ARBA00003314"/>
    </source>
</evidence>
<dbReference type="InterPro" id="IPR015413">
    <property type="entry name" value="Methionyl/Leucyl_tRNA_Synth"/>
</dbReference>
<dbReference type="AlphaFoldDB" id="A0A1G2CPV2"/>
<accession>A0A1G2CPV2</accession>
<dbReference type="Gene3D" id="3.40.50.620">
    <property type="entry name" value="HUPs"/>
    <property type="match status" value="1"/>
</dbReference>
<dbReference type="GO" id="GO:0004825">
    <property type="term" value="F:methionine-tRNA ligase activity"/>
    <property type="evidence" value="ECO:0007669"/>
    <property type="project" value="UniProtKB-EC"/>
</dbReference>
<comment type="caution">
    <text evidence="14">The sequence shown here is derived from an EMBL/GenBank/DDBJ whole genome shotgun (WGS) entry which is preliminary data.</text>
</comment>
<dbReference type="SUPFAM" id="SSF47323">
    <property type="entry name" value="Anticodon-binding domain of a subclass of class I aminoacyl-tRNA synthetases"/>
    <property type="match status" value="1"/>
</dbReference>
<name>A0A1G2CPV2_9BACT</name>
<dbReference type="Pfam" id="PF09334">
    <property type="entry name" value="tRNA-synt_1g"/>
    <property type="match status" value="2"/>
</dbReference>
<protein>
    <recommendedName>
        <fullName evidence="3">Methionine--tRNA ligase</fullName>
        <ecNumber evidence="2">6.1.1.10</ecNumber>
    </recommendedName>
    <alternativeName>
        <fullName evidence="9">Methionyl-tRNA synthetase</fullName>
    </alternativeName>
</protein>
<evidence type="ECO:0000256" key="2">
    <source>
        <dbReference type="ARBA" id="ARBA00012838"/>
    </source>
</evidence>
<evidence type="ECO:0000313" key="14">
    <source>
        <dbReference type="EMBL" id="OGZ03277.1"/>
    </source>
</evidence>
<evidence type="ECO:0000256" key="9">
    <source>
        <dbReference type="ARBA" id="ARBA00030904"/>
    </source>
</evidence>
<comment type="catalytic activity">
    <reaction evidence="10">
        <text>tRNA(Met) + L-methionine + ATP = L-methionyl-tRNA(Met) + AMP + diphosphate</text>
        <dbReference type="Rhea" id="RHEA:13481"/>
        <dbReference type="Rhea" id="RHEA-COMP:9667"/>
        <dbReference type="Rhea" id="RHEA-COMP:9698"/>
        <dbReference type="ChEBI" id="CHEBI:30616"/>
        <dbReference type="ChEBI" id="CHEBI:33019"/>
        <dbReference type="ChEBI" id="CHEBI:57844"/>
        <dbReference type="ChEBI" id="CHEBI:78442"/>
        <dbReference type="ChEBI" id="CHEBI:78530"/>
        <dbReference type="ChEBI" id="CHEBI:456215"/>
        <dbReference type="EC" id="6.1.1.10"/>
    </reaction>
</comment>
<dbReference type="PANTHER" id="PTHR43326">
    <property type="entry name" value="METHIONYL-TRNA SYNTHETASE"/>
    <property type="match status" value="1"/>
</dbReference>
<dbReference type="InterPro" id="IPR014729">
    <property type="entry name" value="Rossmann-like_a/b/a_fold"/>
</dbReference>
<organism evidence="14 15">
    <name type="scientific">Candidatus Liptonbacteria bacterium RIFOXYC1_FULL_36_8</name>
    <dbReference type="NCBI Taxonomy" id="1798655"/>
    <lineage>
        <taxon>Bacteria</taxon>
        <taxon>Candidatus Liptoniibacteriota</taxon>
    </lineage>
</organism>
<dbReference type="EC" id="6.1.1.10" evidence="2"/>
<dbReference type="InterPro" id="IPR033911">
    <property type="entry name" value="MetRS_core"/>
</dbReference>
<evidence type="ECO:0000256" key="3">
    <source>
        <dbReference type="ARBA" id="ARBA00018753"/>
    </source>
</evidence>
<dbReference type="Gene3D" id="1.10.730.10">
    <property type="entry name" value="Isoleucyl-tRNA Synthetase, Domain 1"/>
    <property type="match status" value="1"/>
</dbReference>
<keyword evidence="6 11" id="KW-0067">ATP-binding</keyword>
<dbReference type="PRINTS" id="PR01041">
    <property type="entry name" value="TRNASYNTHMET"/>
</dbReference>
<evidence type="ECO:0000256" key="11">
    <source>
        <dbReference type="RuleBase" id="RU363039"/>
    </source>
</evidence>
<comment type="function">
    <text evidence="1">Is required not only for elongation of protein synthesis but also for the initiation of all mRNA translation through initiator tRNA(fMet) aminoacylation.</text>
</comment>
<dbReference type="NCBIfam" id="TIGR00398">
    <property type="entry name" value="metG"/>
    <property type="match status" value="1"/>
</dbReference>
<proteinExistence type="inferred from homology"/>
<comment type="similarity">
    <text evidence="11">Belongs to the class-I aminoacyl-tRNA synthetase family.</text>
</comment>
<feature type="domain" description="Methionyl/Valyl/Leucyl/Isoleucyl-tRNA synthetase anticodon-binding" evidence="12">
    <location>
        <begin position="384"/>
        <end position="467"/>
    </location>
</feature>
<dbReference type="InterPro" id="IPR013155">
    <property type="entry name" value="M/V/L/I-tRNA-synth_anticd-bd"/>
</dbReference>
<feature type="domain" description="Methionyl/Leucyl tRNA synthetase" evidence="13">
    <location>
        <begin position="154"/>
        <end position="367"/>
    </location>
</feature>
<keyword evidence="7 11" id="KW-0648">Protein biosynthesis</keyword>
<keyword evidence="4 11" id="KW-0436">Ligase</keyword>
<evidence type="ECO:0000259" key="13">
    <source>
        <dbReference type="Pfam" id="PF09334"/>
    </source>
</evidence>
<evidence type="ECO:0000313" key="15">
    <source>
        <dbReference type="Proteomes" id="UP000177246"/>
    </source>
</evidence>
<evidence type="ECO:0000259" key="12">
    <source>
        <dbReference type="Pfam" id="PF08264"/>
    </source>
</evidence>
<dbReference type="FunFam" id="2.170.220.10:FF:000001">
    <property type="entry name" value="methionine--tRNA ligase, mitochondrial"/>
    <property type="match status" value="1"/>
</dbReference>
<evidence type="ECO:0000256" key="6">
    <source>
        <dbReference type="ARBA" id="ARBA00022840"/>
    </source>
</evidence>
<gene>
    <name evidence="14" type="ORF">A2430_00365</name>
</gene>
<evidence type="ECO:0000256" key="10">
    <source>
        <dbReference type="ARBA" id="ARBA00047364"/>
    </source>
</evidence>
<dbReference type="Gene3D" id="2.170.220.10">
    <property type="match status" value="1"/>
</dbReference>
<feature type="domain" description="Methionyl/Leucyl tRNA synthetase" evidence="13">
    <location>
        <begin position="7"/>
        <end position="147"/>
    </location>
</feature>
<dbReference type="Pfam" id="PF08264">
    <property type="entry name" value="Anticodon_1"/>
    <property type="match status" value="1"/>
</dbReference>
<dbReference type="SUPFAM" id="SSF52374">
    <property type="entry name" value="Nucleotidylyl transferase"/>
    <property type="match status" value="1"/>
</dbReference>
<dbReference type="InterPro" id="IPR009080">
    <property type="entry name" value="tRNAsynth_Ia_anticodon-bd"/>
</dbReference>
<evidence type="ECO:0000256" key="5">
    <source>
        <dbReference type="ARBA" id="ARBA00022741"/>
    </source>
</evidence>
<reference evidence="14 15" key="1">
    <citation type="journal article" date="2016" name="Nat. Commun.">
        <title>Thousands of microbial genomes shed light on interconnected biogeochemical processes in an aquifer system.</title>
        <authorList>
            <person name="Anantharaman K."/>
            <person name="Brown C.T."/>
            <person name="Hug L.A."/>
            <person name="Sharon I."/>
            <person name="Castelle C.J."/>
            <person name="Probst A.J."/>
            <person name="Thomas B.C."/>
            <person name="Singh A."/>
            <person name="Wilkins M.J."/>
            <person name="Karaoz U."/>
            <person name="Brodie E.L."/>
            <person name="Williams K.H."/>
            <person name="Hubbard S.S."/>
            <person name="Banfield J.F."/>
        </authorList>
    </citation>
    <scope>NUCLEOTIDE SEQUENCE [LARGE SCALE GENOMIC DNA]</scope>
</reference>
<dbReference type="Proteomes" id="UP000177246">
    <property type="component" value="Unassembled WGS sequence"/>
</dbReference>
<sequence>MERKTVFISTAIPYVNAKPHIGFALELVEADVFARFKRVNNNDVFLLTGTDENSLKNVQTAEELNIPTAEFVEKNAKFFQKLAVDLNISNDGFIRTSIEEKHKKGAEKLWSSCRPEDIYKKQYKGFYCVGCEEFKTAKDLENGKCPEHPNREVEIVEEENYFFKLSNYQNKLKEIIETGKMEIIPETRKNEMLSFINSGLEDFSISRSNERAKKWGIKVPQDEEQTIYVWFDALSNYITALDYTSAGEKFKKYWEEGSEIIHVIGKGINRFHTIYWPAMLLSAGVRIPTKIFIHGYITSAGQKMSKSLGNVVDPFELIEKYGADALRYYLLREIPAYDDGDFSPDKFKSKYNGDLANGLGNFASRVLKLASSEKISGLEVTEEIQKEVDKTEEIVNKKMEEFKFNEALAAIFSLISFGDKLVNEKKPWEKKDDYKEAIKNSLFILKRVADFISPFLPDTSEKIQTHISQNAAFENPLFPRV</sequence>
<evidence type="ECO:0000256" key="7">
    <source>
        <dbReference type="ARBA" id="ARBA00022917"/>
    </source>
</evidence>
<keyword evidence="5 11" id="KW-0547">Nucleotide-binding</keyword>